<dbReference type="EMBL" id="MCFL01000007">
    <property type="protein sequence ID" value="ORZ38823.1"/>
    <property type="molecule type" value="Genomic_DNA"/>
</dbReference>
<dbReference type="Proteomes" id="UP000193411">
    <property type="component" value="Unassembled WGS sequence"/>
</dbReference>
<evidence type="ECO:0000313" key="1">
    <source>
        <dbReference type="EMBL" id="ORZ38823.1"/>
    </source>
</evidence>
<protein>
    <submittedName>
        <fullName evidence="1">Uncharacterized protein</fullName>
    </submittedName>
</protein>
<proteinExistence type="predicted"/>
<comment type="caution">
    <text evidence="1">The sequence shown here is derived from an EMBL/GenBank/DDBJ whole genome shotgun (WGS) entry which is preliminary data.</text>
</comment>
<sequence>MAVINPLITNNVSDTFWSKLWIQSTGQPAAPACTSSLRVASPSSNLCALASATDASTLAATLKHWLLFGCTHRWPHGEPLVPLDVIVQVHERLHKYVTCAQVQGAVEKRLTRTQAADFTLVAAYVRGMVAIWPARVTEIAGGWALVVTRVETELDKVDGDVGVEERRRVRNMCWEVFRAVVDVGVYDKFSSGKCT</sequence>
<gene>
    <name evidence="1" type="ORF">BCR44DRAFT_1427856</name>
</gene>
<keyword evidence="2" id="KW-1185">Reference proteome</keyword>
<name>A0A1Y2HYK8_9FUNG</name>
<evidence type="ECO:0000313" key="2">
    <source>
        <dbReference type="Proteomes" id="UP000193411"/>
    </source>
</evidence>
<organism evidence="1 2">
    <name type="scientific">Catenaria anguillulae PL171</name>
    <dbReference type="NCBI Taxonomy" id="765915"/>
    <lineage>
        <taxon>Eukaryota</taxon>
        <taxon>Fungi</taxon>
        <taxon>Fungi incertae sedis</taxon>
        <taxon>Blastocladiomycota</taxon>
        <taxon>Blastocladiomycetes</taxon>
        <taxon>Blastocladiales</taxon>
        <taxon>Catenariaceae</taxon>
        <taxon>Catenaria</taxon>
    </lineage>
</organism>
<reference evidence="1 2" key="1">
    <citation type="submission" date="2016-07" db="EMBL/GenBank/DDBJ databases">
        <title>Pervasive Adenine N6-methylation of Active Genes in Fungi.</title>
        <authorList>
            <consortium name="DOE Joint Genome Institute"/>
            <person name="Mondo S.J."/>
            <person name="Dannebaum R.O."/>
            <person name="Kuo R.C."/>
            <person name="Labutti K."/>
            <person name="Haridas S."/>
            <person name="Kuo A."/>
            <person name="Salamov A."/>
            <person name="Ahrendt S.R."/>
            <person name="Lipzen A."/>
            <person name="Sullivan W."/>
            <person name="Andreopoulos W.B."/>
            <person name="Clum A."/>
            <person name="Lindquist E."/>
            <person name="Daum C."/>
            <person name="Ramamoorthy G.K."/>
            <person name="Gryganskyi A."/>
            <person name="Culley D."/>
            <person name="Magnuson J.K."/>
            <person name="James T.Y."/>
            <person name="O'Malley M.A."/>
            <person name="Stajich J.E."/>
            <person name="Spatafora J.W."/>
            <person name="Visel A."/>
            <person name="Grigoriev I.V."/>
        </authorList>
    </citation>
    <scope>NUCLEOTIDE SEQUENCE [LARGE SCALE GENOMIC DNA]</scope>
    <source>
        <strain evidence="1 2">PL171</strain>
    </source>
</reference>
<dbReference type="AlphaFoldDB" id="A0A1Y2HYK8"/>
<accession>A0A1Y2HYK8</accession>